<reference evidence="2" key="2">
    <citation type="journal article" date="2023" name="IMA Fungus">
        <title>Comparative genomic study of the Penicillium genus elucidates a diverse pangenome and 15 lateral gene transfer events.</title>
        <authorList>
            <person name="Petersen C."/>
            <person name="Sorensen T."/>
            <person name="Nielsen M.R."/>
            <person name="Sondergaard T.E."/>
            <person name="Sorensen J.L."/>
            <person name="Fitzpatrick D.A."/>
            <person name="Frisvad J.C."/>
            <person name="Nielsen K.L."/>
        </authorList>
    </citation>
    <scope>NUCLEOTIDE SEQUENCE</scope>
    <source>
        <strain evidence="2">IBT 34128</strain>
    </source>
</reference>
<gene>
    <name evidence="2" type="ORF">NUU61_005673</name>
</gene>
<sequence>MSSKPDSEPNTASLGEGFLGDLGPQIKRYQYQGIGQFLAIRAMQCHRQQEDLGFSEWILFTGVEPQAFTRDFLNTNDKNILRSWSAYDKTLRLLLAIMPVSPAHGAAATAFDRQLFEALKPLGLDESIRSTGPATRSGEHGARQPDCQFLPNRRPSGRTDDWPSLVVEVAFSESPSKLNASVRYWFQESKGDVKTVITLRINQTRPSLVFEKWENNNGRERRQQVVAVQKGENNHVYVQPQNGALTIDFDKLFLRQPSQPRETDIQFGEVELKKSLEKSGLNRASKFSVSRILCH</sequence>
<dbReference type="OrthoDB" id="4306236at2759"/>
<evidence type="ECO:0000313" key="3">
    <source>
        <dbReference type="Proteomes" id="UP001141434"/>
    </source>
</evidence>
<proteinExistence type="predicted"/>
<feature type="region of interest" description="Disordered" evidence="1">
    <location>
        <begin position="129"/>
        <end position="155"/>
    </location>
</feature>
<keyword evidence="3" id="KW-1185">Reference proteome</keyword>
<reference evidence="2" key="1">
    <citation type="submission" date="2022-11" db="EMBL/GenBank/DDBJ databases">
        <authorList>
            <person name="Petersen C."/>
        </authorList>
    </citation>
    <scope>NUCLEOTIDE SEQUENCE</scope>
    <source>
        <strain evidence="2">IBT 34128</strain>
    </source>
</reference>
<organism evidence="2 3">
    <name type="scientific">Penicillium alfredii</name>
    <dbReference type="NCBI Taxonomy" id="1506179"/>
    <lineage>
        <taxon>Eukaryota</taxon>
        <taxon>Fungi</taxon>
        <taxon>Dikarya</taxon>
        <taxon>Ascomycota</taxon>
        <taxon>Pezizomycotina</taxon>
        <taxon>Eurotiomycetes</taxon>
        <taxon>Eurotiomycetidae</taxon>
        <taxon>Eurotiales</taxon>
        <taxon>Aspergillaceae</taxon>
        <taxon>Penicillium</taxon>
    </lineage>
</organism>
<protein>
    <submittedName>
        <fullName evidence="2">Uncharacterized protein</fullName>
    </submittedName>
</protein>
<name>A0A9W9K8V7_9EURO</name>
<comment type="caution">
    <text evidence="2">The sequence shown here is derived from an EMBL/GenBank/DDBJ whole genome shotgun (WGS) entry which is preliminary data.</text>
</comment>
<dbReference type="EMBL" id="JAPMSZ010000007">
    <property type="protein sequence ID" value="KAJ5096317.1"/>
    <property type="molecule type" value="Genomic_DNA"/>
</dbReference>
<evidence type="ECO:0000313" key="2">
    <source>
        <dbReference type="EMBL" id="KAJ5096317.1"/>
    </source>
</evidence>
<accession>A0A9W9K8V7</accession>
<dbReference type="Proteomes" id="UP001141434">
    <property type="component" value="Unassembled WGS sequence"/>
</dbReference>
<evidence type="ECO:0000256" key="1">
    <source>
        <dbReference type="SAM" id="MobiDB-lite"/>
    </source>
</evidence>
<dbReference type="GeneID" id="81395423"/>
<dbReference type="RefSeq" id="XP_056511868.1">
    <property type="nucleotide sequence ID" value="XM_056656255.1"/>
</dbReference>
<dbReference type="AlphaFoldDB" id="A0A9W9K8V7"/>